<dbReference type="Gene3D" id="3.50.50.60">
    <property type="entry name" value="FAD/NAD(P)-binding domain"/>
    <property type="match status" value="1"/>
</dbReference>
<keyword evidence="5" id="KW-0560">Oxidoreductase</keyword>
<dbReference type="PRINTS" id="PR00420">
    <property type="entry name" value="RNGMNOXGNASE"/>
</dbReference>
<evidence type="ECO:0000256" key="1">
    <source>
        <dbReference type="ARBA" id="ARBA00001974"/>
    </source>
</evidence>
<reference evidence="8 9" key="1">
    <citation type="journal article" date="2020" name="ISME J.">
        <title>Uncovering the hidden diversity of litter-decomposition mechanisms in mushroom-forming fungi.</title>
        <authorList>
            <person name="Floudas D."/>
            <person name="Bentzer J."/>
            <person name="Ahren D."/>
            <person name="Johansson T."/>
            <person name="Persson P."/>
            <person name="Tunlid A."/>
        </authorList>
    </citation>
    <scope>NUCLEOTIDE SEQUENCE [LARGE SCALE GENOMIC DNA]</scope>
    <source>
        <strain evidence="8 9">CBS 661.87</strain>
    </source>
</reference>
<evidence type="ECO:0000256" key="2">
    <source>
        <dbReference type="ARBA" id="ARBA00007801"/>
    </source>
</evidence>
<dbReference type="AlphaFoldDB" id="A0A8H5HI67"/>
<dbReference type="InterPro" id="IPR012941">
    <property type="entry name" value="Phe_hydrox_C_dim_dom"/>
</dbReference>
<feature type="domain" description="Phenol hydroxylase-like C-terminal dimerisation" evidence="7">
    <location>
        <begin position="522"/>
        <end position="572"/>
    </location>
</feature>
<comment type="caution">
    <text evidence="8">The sequence shown here is derived from an EMBL/GenBank/DDBJ whole genome shotgun (WGS) entry which is preliminary data.</text>
</comment>
<evidence type="ECO:0000256" key="4">
    <source>
        <dbReference type="ARBA" id="ARBA00022827"/>
    </source>
</evidence>
<evidence type="ECO:0000259" key="7">
    <source>
        <dbReference type="Pfam" id="PF07976"/>
    </source>
</evidence>
<keyword evidence="3" id="KW-0285">Flavoprotein</keyword>
<comment type="cofactor">
    <cofactor evidence="1">
        <name>FAD</name>
        <dbReference type="ChEBI" id="CHEBI:57692"/>
    </cofactor>
</comment>
<dbReference type="Pfam" id="PF01494">
    <property type="entry name" value="FAD_binding_3"/>
    <property type="match status" value="1"/>
</dbReference>
<dbReference type="EMBL" id="JAACJP010000006">
    <property type="protein sequence ID" value="KAF5383606.1"/>
    <property type="molecule type" value="Genomic_DNA"/>
</dbReference>
<comment type="similarity">
    <text evidence="2">Belongs to the PheA/TfdB FAD monooxygenase family.</text>
</comment>
<dbReference type="PANTHER" id="PTHR43004:SF19">
    <property type="entry name" value="BINDING MONOOXYGENASE, PUTATIVE (JCVI)-RELATED"/>
    <property type="match status" value="1"/>
</dbReference>
<dbReference type="Proteomes" id="UP000565441">
    <property type="component" value="Unassembled WGS sequence"/>
</dbReference>
<accession>A0A8H5HI67</accession>
<dbReference type="Gene3D" id="3.30.70.2450">
    <property type="match status" value="1"/>
</dbReference>
<dbReference type="Pfam" id="PF07976">
    <property type="entry name" value="Phe_hydrox_dim"/>
    <property type="match status" value="1"/>
</dbReference>
<dbReference type="InterPro" id="IPR036249">
    <property type="entry name" value="Thioredoxin-like_sf"/>
</dbReference>
<dbReference type="InterPro" id="IPR002938">
    <property type="entry name" value="FAD-bd"/>
</dbReference>
<keyword evidence="4" id="KW-0274">FAD</keyword>
<gene>
    <name evidence="8" type="ORF">D9615_003497</name>
</gene>
<dbReference type="Gene3D" id="3.40.30.20">
    <property type="match status" value="1"/>
</dbReference>
<organism evidence="8 9">
    <name type="scientific">Tricholomella constricta</name>
    <dbReference type="NCBI Taxonomy" id="117010"/>
    <lineage>
        <taxon>Eukaryota</taxon>
        <taxon>Fungi</taxon>
        <taxon>Dikarya</taxon>
        <taxon>Basidiomycota</taxon>
        <taxon>Agaricomycotina</taxon>
        <taxon>Agaricomycetes</taxon>
        <taxon>Agaricomycetidae</taxon>
        <taxon>Agaricales</taxon>
        <taxon>Tricholomatineae</taxon>
        <taxon>Lyophyllaceae</taxon>
        <taxon>Tricholomella</taxon>
    </lineage>
</organism>
<dbReference type="InterPro" id="IPR036188">
    <property type="entry name" value="FAD/NAD-bd_sf"/>
</dbReference>
<dbReference type="SUPFAM" id="SSF52833">
    <property type="entry name" value="Thioredoxin-like"/>
    <property type="match status" value="1"/>
</dbReference>
<evidence type="ECO:0000256" key="3">
    <source>
        <dbReference type="ARBA" id="ARBA00022630"/>
    </source>
</evidence>
<dbReference type="PANTHER" id="PTHR43004">
    <property type="entry name" value="TRK SYSTEM POTASSIUM UPTAKE PROTEIN"/>
    <property type="match status" value="1"/>
</dbReference>
<sequence>MSSASPRVLIVGGGPSGLVCALSLLHNGVPVRIIEKSTEPRLGQRGSGIMPRSLELFNSFGFADKILKLAISPPPTRQYELPKGIHPINEFEMSPHTPPTPSCPFTNIALLGQNHVEDILRTALAELSCKVEVGTELVAFEQTANGVNVQLARHGADGSDVKGSPEHASYDWMIGADGARGVVRKLSGFSFLGETRTIETHVVGDIFVEGLSEKYWHMWGDASTLLVSLRPTETPGLFNFIIAGPEINHSQLSNDESALRKCFAENTGSKTGLKFKEITWVNHYTPNIRMVQTFQKGRVFLVGDSAHVHSFSGGQGMNTGIQDAYNLGWKLALVMRNLAPPTLLKTYSEERIPVIKEMLDRTTKILKRRFTEKTTDAWNSSGGLLQLGINYRWSSVILDERKQAEDAEFSDFDFGDPAEKEEAMEPIDAYGGRGDGISRAGDRAPDASDLVDLLATSRLRTSTRRLFSVFGPSWHTVLIFAPAHHQCPAIVRTLKRYPQNTVRAVVLMMRGQNVPAYCQGADAVLEDALGHAHKGYGIADGWGVVVVRPDGVIGAILGGTEGVQKYFSGIFERRRE</sequence>
<dbReference type="InterPro" id="IPR050641">
    <property type="entry name" value="RIFMO-like"/>
</dbReference>
<name>A0A8H5HI67_9AGAR</name>
<dbReference type="GO" id="GO:0016709">
    <property type="term" value="F:oxidoreductase activity, acting on paired donors, with incorporation or reduction of molecular oxygen, NAD(P)H as one donor, and incorporation of one atom of oxygen"/>
    <property type="evidence" value="ECO:0007669"/>
    <property type="project" value="UniProtKB-ARBA"/>
</dbReference>
<evidence type="ECO:0008006" key="10">
    <source>
        <dbReference type="Google" id="ProtNLM"/>
    </source>
</evidence>
<dbReference type="SUPFAM" id="SSF51905">
    <property type="entry name" value="FAD/NAD(P)-binding domain"/>
    <property type="match status" value="1"/>
</dbReference>
<protein>
    <recommendedName>
        <fullName evidence="10">FAD-binding domain-containing protein</fullName>
    </recommendedName>
</protein>
<evidence type="ECO:0000259" key="6">
    <source>
        <dbReference type="Pfam" id="PF01494"/>
    </source>
</evidence>
<evidence type="ECO:0000313" key="9">
    <source>
        <dbReference type="Proteomes" id="UP000565441"/>
    </source>
</evidence>
<dbReference type="GO" id="GO:0071949">
    <property type="term" value="F:FAD binding"/>
    <property type="evidence" value="ECO:0007669"/>
    <property type="project" value="InterPro"/>
</dbReference>
<evidence type="ECO:0000313" key="8">
    <source>
        <dbReference type="EMBL" id="KAF5383606.1"/>
    </source>
</evidence>
<dbReference type="InterPro" id="IPR038220">
    <property type="entry name" value="PHOX_C_sf"/>
</dbReference>
<proteinExistence type="inferred from homology"/>
<dbReference type="OrthoDB" id="2690153at2759"/>
<feature type="domain" description="FAD-binding" evidence="6">
    <location>
        <begin position="8"/>
        <end position="362"/>
    </location>
</feature>
<evidence type="ECO:0000256" key="5">
    <source>
        <dbReference type="ARBA" id="ARBA00023002"/>
    </source>
</evidence>
<keyword evidence="9" id="KW-1185">Reference proteome</keyword>